<feature type="compositionally biased region" description="Polar residues" evidence="6">
    <location>
        <begin position="672"/>
        <end position="687"/>
    </location>
</feature>
<evidence type="ECO:0000256" key="2">
    <source>
        <dbReference type="ARBA" id="ARBA00022771"/>
    </source>
</evidence>
<keyword evidence="5" id="KW-0804">Transcription</keyword>
<proteinExistence type="predicted"/>
<evidence type="ECO:0000256" key="3">
    <source>
        <dbReference type="ARBA" id="ARBA00022833"/>
    </source>
</evidence>
<sequence>MGCIHVWFGITLRYSPTSSSRPWQALAWFWLRVWGIWVQGHEGVRVEQMPRIVSGTAVLSEVRHHLSHDGRDLVCEECGAVGYRHLLATRVRVTLKHSNTWLTCGYSFNPCNVLRYCLNPVVYDGSSIEWFCEDCASKHNELEESLKWRCDDYHPIDLASSIIDEPNVNRVEVTNELWSWGHRRHRSHKASRYSTWGCRRHRSRNTGRDSTDGCTEHFPTGSTFNSSEMFIEEKSKCNNADTEGDYQPRSADISNDSASDLAAEIQKTMGDVEPSMNNYSEMFIVEKSKCNDADTEGVYQPKSDDISNDSASDIAAEIQKTMEDATLSMNTTECPELSKEKGSCSLSLNNVEGSIPQGSKANFLPLISDVEKSHKPVAGDSCPTPPIVEQECGSSQTLESAGQSHALEVVHPDGSSHSPLDPALEIEEKGIKTCIFASVNDLEQSHPSFPDKTSPTSSVDRVDGSSPTSESWEQPQPLEVVRPWNDAPKSIVRSKPSSNYSHPMQASDLYVGIMDILNLSKDCLDSRPMSNTVEPSSSSNGEGYSAVEKGHAERTKCLSGMETATPALGSSPLAEPSSSSSGGGQHIEKNSAERIECLSGMETVTPALVNGQGSSTSTAKECLVDNSDEANRSDNHFLCTTESKEGGQLQVPSHLNILNGGVHCSRNDLDESSNPKSGPKGRSTQNDCPKDLVSVDKNVVCSHESQMEDVNSEAFPSKNVSPCKSKATKSRTGKQLNRHTQHHTEKKTKLILKDSNFDPAQLKSCWSSKQSDQTFVSASSELSSKTKEVNDVNDAEPRSSSSARTFENAGPMKRKRLNLPHNVDAKAMQVEDSNPRCSADDGQVRMNTGHVESSVMNQRRSAENHKEVLCPGNSNQHVNNRTRTKKQRRDDKDKKGPLGNPIVQCTANDAEQLASEAPVAGGNCNLSRMPVFSAPADQQRFICPQPIDKPYWTFYADSGIVKIGQEYISMAAHLPNEAHRKVQELSRSLPPVMKVTMHSKSKAWPKRFEASEPTAESIGLYFFSDSTRPNKELDRLVQYVTEHSIVLKYAFGFAKLLIFPSVLLPEQCQMFQGKHYLWGVFRRRSGTSKAATQAKQKVSTAPKSYAAEKKDHQDKVQSDAQNQEMPVSNGTTPSDSQLTPGTAPDVGIETEVGDHRKPQASSEAPPTKLLGIVVAQTPRAEQFIKELENEGALVFSVTGLAKPGPVKL</sequence>
<reference evidence="8" key="1">
    <citation type="submission" date="2020-07" db="EMBL/GenBank/DDBJ databases">
        <title>Genome sequence and genetic diversity analysis of an under-domesticated orphan crop, white fonio (Digitaria exilis).</title>
        <authorList>
            <person name="Bennetzen J.L."/>
            <person name="Chen S."/>
            <person name="Ma X."/>
            <person name="Wang X."/>
            <person name="Yssel A.E.J."/>
            <person name="Chaluvadi S.R."/>
            <person name="Johnson M."/>
            <person name="Gangashetty P."/>
            <person name="Hamidou F."/>
            <person name="Sanogo M.D."/>
            <person name="Zwaenepoel A."/>
            <person name="Wallace J."/>
            <person name="Van De Peer Y."/>
            <person name="Van Deynze A."/>
        </authorList>
    </citation>
    <scope>NUCLEOTIDE SEQUENCE</scope>
    <source>
        <tissue evidence="8">Leaves</tissue>
    </source>
</reference>
<dbReference type="GO" id="GO:0034244">
    <property type="term" value="P:negative regulation of transcription elongation by RNA polymerase II"/>
    <property type="evidence" value="ECO:0007669"/>
    <property type="project" value="InterPro"/>
</dbReference>
<feature type="compositionally biased region" description="Polar residues" evidence="6">
    <location>
        <begin position="1118"/>
        <end position="1140"/>
    </location>
</feature>
<dbReference type="AlphaFoldDB" id="A0A834ZYF9"/>
<evidence type="ECO:0000259" key="7">
    <source>
        <dbReference type="Pfam" id="PF23121"/>
    </source>
</evidence>
<dbReference type="PANTHER" id="PTHR33304">
    <property type="match status" value="1"/>
</dbReference>
<dbReference type="GO" id="GO:0140566">
    <property type="term" value="F:histone reader activity"/>
    <property type="evidence" value="ECO:0007669"/>
    <property type="project" value="InterPro"/>
</dbReference>
<dbReference type="OrthoDB" id="1932206at2759"/>
<feature type="compositionally biased region" description="Polar residues" evidence="6">
    <location>
        <begin position="444"/>
        <end position="474"/>
    </location>
</feature>
<feature type="compositionally biased region" description="Basic residues" evidence="6">
    <location>
        <begin position="726"/>
        <end position="746"/>
    </location>
</feature>
<keyword evidence="1" id="KW-0479">Metal-binding</keyword>
<protein>
    <recommendedName>
        <fullName evidence="7">AIPP2-like SPOC-like domain-containing protein</fullName>
    </recommendedName>
</protein>
<evidence type="ECO:0000256" key="4">
    <source>
        <dbReference type="ARBA" id="ARBA00023015"/>
    </source>
</evidence>
<feature type="region of interest" description="Disordered" evidence="6">
    <location>
        <begin position="1089"/>
        <end position="1164"/>
    </location>
</feature>
<name>A0A834ZYF9_9POAL</name>
<feature type="region of interest" description="Disordered" evidence="6">
    <location>
        <begin position="527"/>
        <end position="551"/>
    </location>
</feature>
<organism evidence="8 9">
    <name type="scientific">Digitaria exilis</name>
    <dbReference type="NCBI Taxonomy" id="1010633"/>
    <lineage>
        <taxon>Eukaryota</taxon>
        <taxon>Viridiplantae</taxon>
        <taxon>Streptophyta</taxon>
        <taxon>Embryophyta</taxon>
        <taxon>Tracheophyta</taxon>
        <taxon>Spermatophyta</taxon>
        <taxon>Magnoliopsida</taxon>
        <taxon>Liliopsida</taxon>
        <taxon>Poales</taxon>
        <taxon>Poaceae</taxon>
        <taxon>PACMAD clade</taxon>
        <taxon>Panicoideae</taxon>
        <taxon>Panicodae</taxon>
        <taxon>Paniceae</taxon>
        <taxon>Anthephorinae</taxon>
        <taxon>Digitaria</taxon>
    </lineage>
</organism>
<evidence type="ECO:0000256" key="5">
    <source>
        <dbReference type="ARBA" id="ARBA00023163"/>
    </source>
</evidence>
<keyword evidence="2" id="KW-0863">Zinc-finger</keyword>
<dbReference type="InterPro" id="IPR056280">
    <property type="entry name" value="AIPP2-like_SPOC"/>
</dbReference>
<feature type="compositionally biased region" description="Polar residues" evidence="6">
    <location>
        <begin position="1089"/>
        <end position="1102"/>
    </location>
</feature>
<feature type="compositionally biased region" description="Low complexity" evidence="6">
    <location>
        <begin position="566"/>
        <end position="580"/>
    </location>
</feature>
<feature type="compositionally biased region" description="Polar residues" evidence="6">
    <location>
        <begin position="528"/>
        <end position="542"/>
    </location>
</feature>
<evidence type="ECO:0000256" key="6">
    <source>
        <dbReference type="SAM" id="MobiDB-lite"/>
    </source>
</evidence>
<feature type="region of interest" description="Disordered" evidence="6">
    <location>
        <begin position="712"/>
        <end position="747"/>
    </location>
</feature>
<feature type="compositionally biased region" description="Basic and acidic residues" evidence="6">
    <location>
        <begin position="1106"/>
        <end position="1117"/>
    </location>
</feature>
<keyword evidence="9" id="KW-1185">Reference proteome</keyword>
<feature type="region of interest" description="Disordered" evidence="6">
    <location>
        <begin position="563"/>
        <end position="588"/>
    </location>
</feature>
<dbReference type="EMBL" id="JACEFO010003304">
    <property type="protein sequence ID" value="KAF8641921.1"/>
    <property type="molecule type" value="Genomic_DNA"/>
</dbReference>
<evidence type="ECO:0000313" key="8">
    <source>
        <dbReference type="EMBL" id="KAF8641921.1"/>
    </source>
</evidence>
<evidence type="ECO:0000313" key="9">
    <source>
        <dbReference type="Proteomes" id="UP000636709"/>
    </source>
</evidence>
<dbReference type="GO" id="GO:0008270">
    <property type="term" value="F:zinc ion binding"/>
    <property type="evidence" value="ECO:0007669"/>
    <property type="project" value="UniProtKB-KW"/>
</dbReference>
<gene>
    <name evidence="8" type="ORF">HU200_067633</name>
</gene>
<dbReference type="InterPro" id="IPR049914">
    <property type="entry name" value="PHD1-3/5-6"/>
</dbReference>
<keyword evidence="4" id="KW-0805">Transcription regulation</keyword>
<dbReference type="PANTHER" id="PTHR33304:SF59">
    <property type="entry name" value="RING_FYVE_PHD ZINC FINGER SUPERFAMILY PROTEIN"/>
    <property type="match status" value="1"/>
</dbReference>
<dbReference type="Pfam" id="PF23121">
    <property type="entry name" value="SPOC_AIPP2"/>
    <property type="match status" value="1"/>
</dbReference>
<feature type="region of interest" description="Disordered" evidence="6">
    <location>
        <begin position="778"/>
        <end position="819"/>
    </location>
</feature>
<feature type="region of interest" description="Disordered" evidence="6">
    <location>
        <begin position="853"/>
        <end position="901"/>
    </location>
</feature>
<dbReference type="Proteomes" id="UP000636709">
    <property type="component" value="Unassembled WGS sequence"/>
</dbReference>
<keyword evidence="3" id="KW-0862">Zinc</keyword>
<feature type="domain" description="AIPP2-like SPOC-like" evidence="7">
    <location>
        <begin position="965"/>
        <end position="1081"/>
    </location>
</feature>
<feature type="region of interest" description="Disordered" evidence="6">
    <location>
        <begin position="444"/>
        <end position="502"/>
    </location>
</feature>
<accession>A0A834ZYF9</accession>
<evidence type="ECO:0000256" key="1">
    <source>
        <dbReference type="ARBA" id="ARBA00022723"/>
    </source>
</evidence>
<feature type="region of interest" description="Disordered" evidence="6">
    <location>
        <begin position="666"/>
        <end position="690"/>
    </location>
</feature>
<comment type="caution">
    <text evidence="8">The sequence shown here is derived from an EMBL/GenBank/DDBJ whole genome shotgun (WGS) entry which is preliminary data.</text>
</comment>